<proteinExistence type="predicted"/>
<name>A0AAV1IY92_9NEOP</name>
<dbReference type="Proteomes" id="UP001497472">
    <property type="component" value="Unassembled WGS sequence"/>
</dbReference>
<dbReference type="AlphaFoldDB" id="A0AAV1IY92"/>
<protein>
    <submittedName>
        <fullName evidence="2">Uncharacterized protein</fullName>
    </submittedName>
</protein>
<reference evidence="2 3" key="1">
    <citation type="submission" date="2023-11" db="EMBL/GenBank/DDBJ databases">
        <authorList>
            <person name="Okamura Y."/>
        </authorList>
    </citation>
    <scope>NUCLEOTIDE SEQUENCE [LARGE SCALE GENOMIC DNA]</scope>
</reference>
<gene>
    <name evidence="2" type="ORF">LNINA_LOCUS1108</name>
</gene>
<keyword evidence="3" id="KW-1185">Reference proteome</keyword>
<feature type="compositionally biased region" description="Basic and acidic residues" evidence="1">
    <location>
        <begin position="311"/>
        <end position="323"/>
    </location>
</feature>
<dbReference type="EMBL" id="CAVLEF010000002">
    <property type="protein sequence ID" value="CAK1541096.1"/>
    <property type="molecule type" value="Genomic_DNA"/>
</dbReference>
<evidence type="ECO:0000313" key="2">
    <source>
        <dbReference type="EMBL" id="CAK1541096.1"/>
    </source>
</evidence>
<feature type="region of interest" description="Disordered" evidence="1">
    <location>
        <begin position="311"/>
        <end position="338"/>
    </location>
</feature>
<feature type="compositionally biased region" description="Basic residues" evidence="1">
    <location>
        <begin position="326"/>
        <end position="338"/>
    </location>
</feature>
<accession>A0AAV1IY92</accession>
<sequence>MSRHAYDKKIPSESTALTSNFESKEATDRMTRKCFRIKDLKLILSDRFLHLRIKNPAPLIKDVYTHLSHLVEKKDTKASIKINLDKGNFGPATNDKGITVLPIQQSCSCQCLDDTMIQGRGTRMRRKKEKKERTPQSPHNKTPSSDISLYSSLSLTSQTDDTKTSTTICSRLEVDYIEEKPRRTAVRRVKKVKVNVATKTNQATTTDKTQICDVSTITDDWWSPLVERKPMKFHDEAGDHRYRTRKSRGVATDKRIVKFLSRAQIIPRDTCDILSPSRYLLESQKYYNELFSSRLFTPHLFPSIVTKGTKHALEKSHSDETPRSRVQAKVKSSKKNRA</sequence>
<feature type="region of interest" description="Disordered" evidence="1">
    <location>
        <begin position="120"/>
        <end position="149"/>
    </location>
</feature>
<comment type="caution">
    <text evidence="2">The sequence shown here is derived from an EMBL/GenBank/DDBJ whole genome shotgun (WGS) entry which is preliminary data.</text>
</comment>
<evidence type="ECO:0000313" key="3">
    <source>
        <dbReference type="Proteomes" id="UP001497472"/>
    </source>
</evidence>
<evidence type="ECO:0000256" key="1">
    <source>
        <dbReference type="SAM" id="MobiDB-lite"/>
    </source>
</evidence>
<organism evidence="2 3">
    <name type="scientific">Leptosia nina</name>
    <dbReference type="NCBI Taxonomy" id="320188"/>
    <lineage>
        <taxon>Eukaryota</taxon>
        <taxon>Metazoa</taxon>
        <taxon>Ecdysozoa</taxon>
        <taxon>Arthropoda</taxon>
        <taxon>Hexapoda</taxon>
        <taxon>Insecta</taxon>
        <taxon>Pterygota</taxon>
        <taxon>Neoptera</taxon>
        <taxon>Endopterygota</taxon>
        <taxon>Lepidoptera</taxon>
        <taxon>Glossata</taxon>
        <taxon>Ditrysia</taxon>
        <taxon>Papilionoidea</taxon>
        <taxon>Pieridae</taxon>
        <taxon>Pierinae</taxon>
        <taxon>Leptosia</taxon>
    </lineage>
</organism>